<reference evidence="2" key="1">
    <citation type="journal article" date="2019" name="Int. J. Syst. Evol. Microbiol.">
        <title>The Global Catalogue of Microorganisms (GCM) 10K type strain sequencing project: providing services to taxonomists for standard genome sequencing and annotation.</title>
        <authorList>
            <consortium name="The Broad Institute Genomics Platform"/>
            <consortium name="The Broad Institute Genome Sequencing Center for Infectious Disease"/>
            <person name="Wu L."/>
            <person name="Ma J."/>
        </authorList>
    </citation>
    <scope>NUCLEOTIDE SEQUENCE [LARGE SCALE GENOMIC DNA]</scope>
    <source>
        <strain evidence="2">JCM 16002</strain>
    </source>
</reference>
<sequence>MRTEPTAAELIDLVVAVPGVNGIEPGIGTSLRALDARIRRAGPVLSHFGLHVDRDGNRVTVEVSLDPSRPVRQSVREIQSVLRDALGASVPVGTELEVRVQSLHRG</sequence>
<dbReference type="EMBL" id="BAAAQG010000003">
    <property type="protein sequence ID" value="GAA1699475.1"/>
    <property type="molecule type" value="Genomic_DNA"/>
</dbReference>
<comment type="caution">
    <text evidence="1">The sequence shown here is derived from an EMBL/GenBank/DDBJ whole genome shotgun (WGS) entry which is preliminary data.</text>
</comment>
<proteinExistence type="predicted"/>
<keyword evidence="2" id="KW-1185">Reference proteome</keyword>
<dbReference type="RefSeq" id="WP_146166327.1">
    <property type="nucleotide sequence ID" value="NZ_BAAAQG010000003.1"/>
</dbReference>
<name>A0ABP4U5I3_9ACTN</name>
<evidence type="ECO:0008006" key="3">
    <source>
        <dbReference type="Google" id="ProtNLM"/>
    </source>
</evidence>
<evidence type="ECO:0000313" key="2">
    <source>
        <dbReference type="Proteomes" id="UP001500383"/>
    </source>
</evidence>
<accession>A0ABP4U5I3</accession>
<evidence type="ECO:0000313" key="1">
    <source>
        <dbReference type="EMBL" id="GAA1699475.1"/>
    </source>
</evidence>
<organism evidence="1 2">
    <name type="scientific">Dietzia cercidiphylli</name>
    <dbReference type="NCBI Taxonomy" id="498199"/>
    <lineage>
        <taxon>Bacteria</taxon>
        <taxon>Bacillati</taxon>
        <taxon>Actinomycetota</taxon>
        <taxon>Actinomycetes</taxon>
        <taxon>Mycobacteriales</taxon>
        <taxon>Dietziaceae</taxon>
        <taxon>Dietzia</taxon>
    </lineage>
</organism>
<protein>
    <recommendedName>
        <fullName evidence="3">Asp23/Gls24 family envelope stress response protein</fullName>
    </recommendedName>
</protein>
<dbReference type="Proteomes" id="UP001500383">
    <property type="component" value="Unassembled WGS sequence"/>
</dbReference>
<gene>
    <name evidence="1" type="ORF">GCM10009831_04720</name>
</gene>